<dbReference type="EMBL" id="CP046566">
    <property type="protein sequence ID" value="QGW29558.1"/>
    <property type="molecule type" value="Genomic_DNA"/>
</dbReference>
<evidence type="ECO:0000313" key="2">
    <source>
        <dbReference type="EMBL" id="QGW29558.1"/>
    </source>
</evidence>
<protein>
    <submittedName>
        <fullName evidence="2">Cyclic nucleotide-binding domain-containing protein</fullName>
    </submittedName>
</protein>
<dbReference type="CDD" id="cd00038">
    <property type="entry name" value="CAP_ED"/>
    <property type="match status" value="1"/>
</dbReference>
<dbReference type="Gene3D" id="2.60.120.10">
    <property type="entry name" value="Jelly Rolls"/>
    <property type="match status" value="1"/>
</dbReference>
<proteinExistence type="predicted"/>
<dbReference type="Proteomes" id="UP000426027">
    <property type="component" value="Chromosome"/>
</dbReference>
<dbReference type="RefSeq" id="WP_157479910.1">
    <property type="nucleotide sequence ID" value="NZ_CP046566.1"/>
</dbReference>
<accession>A0A6I6GPG5</accession>
<dbReference type="InterPro" id="IPR014710">
    <property type="entry name" value="RmlC-like_jellyroll"/>
</dbReference>
<dbReference type="Pfam" id="PF00027">
    <property type="entry name" value="cNMP_binding"/>
    <property type="match status" value="1"/>
</dbReference>
<dbReference type="SMART" id="SM00100">
    <property type="entry name" value="cNMP"/>
    <property type="match status" value="1"/>
</dbReference>
<evidence type="ECO:0000259" key="1">
    <source>
        <dbReference type="SMART" id="SM00100"/>
    </source>
</evidence>
<dbReference type="InterPro" id="IPR000595">
    <property type="entry name" value="cNMP-bd_dom"/>
</dbReference>
<dbReference type="SUPFAM" id="SSF51206">
    <property type="entry name" value="cAMP-binding domain-like"/>
    <property type="match status" value="1"/>
</dbReference>
<reference evidence="2 3" key="1">
    <citation type="submission" date="2019-11" db="EMBL/GenBank/DDBJ databases">
        <authorList>
            <person name="Im W.T."/>
        </authorList>
    </citation>
    <scope>NUCLEOTIDE SEQUENCE [LARGE SCALE GENOMIC DNA]</scope>
    <source>
        <strain evidence="2 3">SB-02</strain>
    </source>
</reference>
<name>A0A6I6GPG5_9BACT</name>
<evidence type="ECO:0000313" key="3">
    <source>
        <dbReference type="Proteomes" id="UP000426027"/>
    </source>
</evidence>
<feature type="domain" description="Cyclic nucleotide-binding" evidence="1">
    <location>
        <begin position="19"/>
        <end position="135"/>
    </location>
</feature>
<keyword evidence="3" id="KW-1185">Reference proteome</keyword>
<sequence length="196" mass="22401">MDTASALAQLHNFTQRIVPLQPQEWEAFSSIWSPMEAGRKTLLTKAGDTERYLYFVVEGLQRIYYSKPDGKEATLVFSYAPSFAGVIDSLLLQQPSRYYMETLTQSRFLRAHVQQWQQMVATHSGIAALSHKALLLAMSGIMERMTELQCFTAEEKFRHLLQRSPHVLQLIPHKYLANYLSIDASTFSKLLGTVRI</sequence>
<dbReference type="KEGG" id="fls:GLV81_16850"/>
<organism evidence="2 3">
    <name type="scientific">Phnomibacter ginsenosidimutans</name>
    <dbReference type="NCBI Taxonomy" id="2676868"/>
    <lineage>
        <taxon>Bacteria</taxon>
        <taxon>Pseudomonadati</taxon>
        <taxon>Bacteroidota</taxon>
        <taxon>Chitinophagia</taxon>
        <taxon>Chitinophagales</taxon>
        <taxon>Chitinophagaceae</taxon>
        <taxon>Phnomibacter</taxon>
    </lineage>
</organism>
<dbReference type="InterPro" id="IPR018490">
    <property type="entry name" value="cNMP-bd_dom_sf"/>
</dbReference>
<gene>
    <name evidence="2" type="ORF">GLV81_16850</name>
</gene>
<dbReference type="AlphaFoldDB" id="A0A6I6GPG5"/>